<keyword evidence="1" id="KW-0812">Transmembrane</keyword>
<keyword evidence="1" id="KW-1133">Transmembrane helix</keyword>
<evidence type="ECO:0000256" key="1">
    <source>
        <dbReference type="SAM" id="Phobius"/>
    </source>
</evidence>
<dbReference type="Proteomes" id="UP000193411">
    <property type="component" value="Unassembled WGS sequence"/>
</dbReference>
<name>A0A1Y2H5C9_9FUNG</name>
<organism evidence="2 3">
    <name type="scientific">Catenaria anguillulae PL171</name>
    <dbReference type="NCBI Taxonomy" id="765915"/>
    <lineage>
        <taxon>Eukaryota</taxon>
        <taxon>Fungi</taxon>
        <taxon>Fungi incertae sedis</taxon>
        <taxon>Blastocladiomycota</taxon>
        <taxon>Blastocladiomycetes</taxon>
        <taxon>Blastocladiales</taxon>
        <taxon>Catenariaceae</taxon>
        <taxon>Catenaria</taxon>
    </lineage>
</organism>
<keyword evidence="3" id="KW-1185">Reference proteome</keyword>
<comment type="caution">
    <text evidence="2">The sequence shown here is derived from an EMBL/GenBank/DDBJ whole genome shotgun (WGS) entry which is preliminary data.</text>
</comment>
<evidence type="ECO:0000313" key="2">
    <source>
        <dbReference type="EMBL" id="ORZ29777.1"/>
    </source>
</evidence>
<gene>
    <name evidence="2" type="ORF">BCR44DRAFT_1447833</name>
</gene>
<accession>A0A1Y2H5C9</accession>
<keyword evidence="1" id="KW-0472">Membrane</keyword>
<feature type="transmembrane region" description="Helical" evidence="1">
    <location>
        <begin position="47"/>
        <end position="67"/>
    </location>
</feature>
<reference evidence="2 3" key="1">
    <citation type="submission" date="2016-07" db="EMBL/GenBank/DDBJ databases">
        <title>Pervasive Adenine N6-methylation of Active Genes in Fungi.</title>
        <authorList>
            <consortium name="DOE Joint Genome Institute"/>
            <person name="Mondo S.J."/>
            <person name="Dannebaum R.O."/>
            <person name="Kuo R.C."/>
            <person name="Labutti K."/>
            <person name="Haridas S."/>
            <person name="Kuo A."/>
            <person name="Salamov A."/>
            <person name="Ahrendt S.R."/>
            <person name="Lipzen A."/>
            <person name="Sullivan W."/>
            <person name="Andreopoulos W.B."/>
            <person name="Clum A."/>
            <person name="Lindquist E."/>
            <person name="Daum C."/>
            <person name="Ramamoorthy G.K."/>
            <person name="Gryganskyi A."/>
            <person name="Culley D."/>
            <person name="Magnuson J.K."/>
            <person name="James T.Y."/>
            <person name="O'Malley M.A."/>
            <person name="Stajich J.E."/>
            <person name="Spatafora J.W."/>
            <person name="Visel A."/>
            <person name="Grigoriev I.V."/>
        </authorList>
    </citation>
    <scope>NUCLEOTIDE SEQUENCE [LARGE SCALE GENOMIC DNA]</scope>
    <source>
        <strain evidence="2 3">PL171</strain>
    </source>
</reference>
<proteinExistence type="predicted"/>
<dbReference type="EMBL" id="MCFL01000128">
    <property type="protein sequence ID" value="ORZ29777.1"/>
    <property type="molecule type" value="Genomic_DNA"/>
</dbReference>
<evidence type="ECO:0000313" key="3">
    <source>
        <dbReference type="Proteomes" id="UP000193411"/>
    </source>
</evidence>
<dbReference type="AlphaFoldDB" id="A0A1Y2H5C9"/>
<protein>
    <submittedName>
        <fullName evidence="2">Uncharacterized protein</fullName>
    </submittedName>
</protein>
<sequence>MPVSAHRRAHVAPPWTCLSWATQRPVGWLLDMPPMGSLAYQQARTPFLAIMVIVNSCTPHALVLGIMGS</sequence>